<name>A0A6A6PBD9_9PEZI</name>
<keyword evidence="3" id="KW-1185">Reference proteome</keyword>
<dbReference type="Proteomes" id="UP000799766">
    <property type="component" value="Unassembled WGS sequence"/>
</dbReference>
<gene>
    <name evidence="2" type="ORF">BDY21DRAFT_361145</name>
</gene>
<evidence type="ECO:0000313" key="2">
    <source>
        <dbReference type="EMBL" id="KAF2461159.1"/>
    </source>
</evidence>
<proteinExistence type="predicted"/>
<feature type="compositionally biased region" description="Polar residues" evidence="1">
    <location>
        <begin position="162"/>
        <end position="174"/>
    </location>
</feature>
<dbReference type="OrthoDB" id="5294241at2759"/>
<feature type="compositionally biased region" description="Basic residues" evidence="1">
    <location>
        <begin position="118"/>
        <end position="141"/>
    </location>
</feature>
<feature type="region of interest" description="Disordered" evidence="1">
    <location>
        <begin position="1"/>
        <end position="217"/>
    </location>
</feature>
<organism evidence="2 3">
    <name type="scientific">Lineolata rhizophorae</name>
    <dbReference type="NCBI Taxonomy" id="578093"/>
    <lineage>
        <taxon>Eukaryota</taxon>
        <taxon>Fungi</taxon>
        <taxon>Dikarya</taxon>
        <taxon>Ascomycota</taxon>
        <taxon>Pezizomycotina</taxon>
        <taxon>Dothideomycetes</taxon>
        <taxon>Dothideomycetes incertae sedis</taxon>
        <taxon>Lineolatales</taxon>
        <taxon>Lineolataceae</taxon>
        <taxon>Lineolata</taxon>
    </lineage>
</organism>
<reference evidence="2" key="1">
    <citation type="journal article" date="2020" name="Stud. Mycol.">
        <title>101 Dothideomycetes genomes: a test case for predicting lifestyles and emergence of pathogens.</title>
        <authorList>
            <person name="Haridas S."/>
            <person name="Albert R."/>
            <person name="Binder M."/>
            <person name="Bloem J."/>
            <person name="Labutti K."/>
            <person name="Salamov A."/>
            <person name="Andreopoulos B."/>
            <person name="Baker S."/>
            <person name="Barry K."/>
            <person name="Bills G."/>
            <person name="Bluhm B."/>
            <person name="Cannon C."/>
            <person name="Castanera R."/>
            <person name="Culley D."/>
            <person name="Daum C."/>
            <person name="Ezra D."/>
            <person name="Gonzalez J."/>
            <person name="Henrissat B."/>
            <person name="Kuo A."/>
            <person name="Liang C."/>
            <person name="Lipzen A."/>
            <person name="Lutzoni F."/>
            <person name="Magnuson J."/>
            <person name="Mondo S."/>
            <person name="Nolan M."/>
            <person name="Ohm R."/>
            <person name="Pangilinan J."/>
            <person name="Park H.-J."/>
            <person name="Ramirez L."/>
            <person name="Alfaro M."/>
            <person name="Sun H."/>
            <person name="Tritt A."/>
            <person name="Yoshinaga Y."/>
            <person name="Zwiers L.-H."/>
            <person name="Turgeon B."/>
            <person name="Goodwin S."/>
            <person name="Spatafora J."/>
            <person name="Crous P."/>
            <person name="Grigoriev I."/>
        </authorList>
    </citation>
    <scope>NUCLEOTIDE SEQUENCE</scope>
    <source>
        <strain evidence="2">ATCC 16933</strain>
    </source>
</reference>
<protein>
    <submittedName>
        <fullName evidence="2">Uncharacterized protein</fullName>
    </submittedName>
</protein>
<sequence length="232" mass="25153">MSIRTASSNSSANSSFSSVGSTSRDRPSSSASSSMGMACAFPSWPTGTSLGPSFGHNAPNSPPSSYLSDADLWDLDLDSAQGGEMPFLSEAPAPPRMYTQATTTTALPLPPLYASEKPHKKQSSQHGQRRRSSQRKQRRTSKPMTPIAESPEAPQEERFNSILVNCQNQLNVGSQPGHETDTKRARPRNTPRADQQPEGQLPERGVRDRSPRAGRRRILFAGWGPTWASGFG</sequence>
<evidence type="ECO:0000256" key="1">
    <source>
        <dbReference type="SAM" id="MobiDB-lite"/>
    </source>
</evidence>
<dbReference type="EMBL" id="MU001672">
    <property type="protein sequence ID" value="KAF2461159.1"/>
    <property type="molecule type" value="Genomic_DNA"/>
</dbReference>
<accession>A0A6A6PBD9</accession>
<feature type="compositionally biased region" description="Low complexity" evidence="1">
    <location>
        <begin position="98"/>
        <end position="107"/>
    </location>
</feature>
<evidence type="ECO:0000313" key="3">
    <source>
        <dbReference type="Proteomes" id="UP000799766"/>
    </source>
</evidence>
<feature type="compositionally biased region" description="Low complexity" evidence="1">
    <location>
        <begin position="1"/>
        <end position="34"/>
    </location>
</feature>
<dbReference type="AlphaFoldDB" id="A0A6A6PBD9"/>